<evidence type="ECO:0000256" key="4">
    <source>
        <dbReference type="ARBA" id="ARBA00022023"/>
    </source>
</evidence>
<keyword evidence="13 15" id="KW-0326">Glycosidase</keyword>
<dbReference type="SUPFAM" id="SSF55811">
    <property type="entry name" value="Nudix"/>
    <property type="match status" value="1"/>
</dbReference>
<dbReference type="PANTHER" id="PTHR42944">
    <property type="entry name" value="ADENINE DNA GLYCOSYLASE"/>
    <property type="match status" value="1"/>
</dbReference>
<accession>A0A1G8SU89</accession>
<dbReference type="GO" id="GO:0046872">
    <property type="term" value="F:metal ion binding"/>
    <property type="evidence" value="ECO:0007669"/>
    <property type="project" value="UniProtKB-UniRule"/>
</dbReference>
<comment type="cofactor">
    <cofactor evidence="15">
        <name>[4Fe-4S] cluster</name>
        <dbReference type="ChEBI" id="CHEBI:49883"/>
    </cofactor>
    <text evidence="15">Binds 1 [4Fe-4S] cluster.</text>
</comment>
<evidence type="ECO:0000256" key="1">
    <source>
        <dbReference type="ARBA" id="ARBA00000843"/>
    </source>
</evidence>
<dbReference type="CDD" id="cd00056">
    <property type="entry name" value="ENDO3c"/>
    <property type="match status" value="1"/>
</dbReference>
<dbReference type="FunFam" id="1.10.1670.10:FF:000002">
    <property type="entry name" value="Adenine DNA glycosylase"/>
    <property type="match status" value="1"/>
</dbReference>
<dbReference type="InterPro" id="IPR003651">
    <property type="entry name" value="Endonuclease3_FeS-loop_motif"/>
</dbReference>
<dbReference type="Proteomes" id="UP000199050">
    <property type="component" value="Unassembled WGS sequence"/>
</dbReference>
<dbReference type="InterPro" id="IPR015797">
    <property type="entry name" value="NUDIX_hydrolase-like_dom_sf"/>
</dbReference>
<evidence type="ECO:0000313" key="18">
    <source>
        <dbReference type="Proteomes" id="UP000199050"/>
    </source>
</evidence>
<dbReference type="Pfam" id="PF14815">
    <property type="entry name" value="NUDIX_4"/>
    <property type="match status" value="1"/>
</dbReference>
<keyword evidence="7 15" id="KW-0227">DNA damage</keyword>
<dbReference type="EMBL" id="FNDX01000015">
    <property type="protein sequence ID" value="SDJ32808.1"/>
    <property type="molecule type" value="Genomic_DNA"/>
</dbReference>
<keyword evidence="5" id="KW-0004">4Fe-4S</keyword>
<dbReference type="RefSeq" id="WP_090715165.1">
    <property type="nucleotide sequence ID" value="NZ_CBCSKY010000017.1"/>
</dbReference>
<sequence length="425" mass="47251">MTTHEQQEQEVKRFFSTNLLEWYKVQKRDLPWRRHRNPYYIWISEIMLQQTRVDTVIPYFNRFIERFPTVESLADAPEEEVLKCWEGLGYYSRARNLQHAARQVKELYGGEVPNDRDAVFGLKGVGPYTAGAILSIAFNRPEPAVDGNVMRVLSRYFLLEDDIAKVPTRVKMERLAAELIPEGEASHFNQALMELGALVCTPKSPRCLICPVMEHCAARLAGCETSLPVKTKAKPPRPEERLAALVTGSGEHAGRVLIRQRPQSGLLARMWELPHWPAPPAEGGGPGALPEAAALDRLRRSLRQAGILARPEGHWTAAEHTFSHIVWTLQVYICREEDALALPLAAEARASYAAAAAVPAAADGAAGTGAAAELAPAEPFADGGHPEDAGAVRWIRREDMADYAFPNVFLKLLNSYFDEAEKEQL</sequence>
<keyword evidence="18" id="KW-1185">Reference proteome</keyword>
<dbReference type="Gene3D" id="3.90.79.10">
    <property type="entry name" value="Nucleoside Triphosphate Pyrophosphohydrolase"/>
    <property type="match status" value="1"/>
</dbReference>
<dbReference type="GO" id="GO:0006284">
    <property type="term" value="P:base-excision repair"/>
    <property type="evidence" value="ECO:0007669"/>
    <property type="project" value="UniProtKB-UniRule"/>
</dbReference>
<evidence type="ECO:0000256" key="6">
    <source>
        <dbReference type="ARBA" id="ARBA00022723"/>
    </source>
</evidence>
<keyword evidence="9 15" id="KW-0408">Iron</keyword>
<dbReference type="Pfam" id="PF10576">
    <property type="entry name" value="EndIII_4Fe-2S"/>
    <property type="match status" value="1"/>
</dbReference>
<dbReference type="GO" id="GO:0034039">
    <property type="term" value="F:8-oxo-7,8-dihydroguanine DNA N-glycosylase activity"/>
    <property type="evidence" value="ECO:0007669"/>
    <property type="project" value="TreeGrafter"/>
</dbReference>
<evidence type="ECO:0000256" key="15">
    <source>
        <dbReference type="RuleBase" id="RU365096"/>
    </source>
</evidence>
<gene>
    <name evidence="17" type="ORF">SAMN05216192_11559</name>
</gene>
<dbReference type="GO" id="GO:0000701">
    <property type="term" value="F:purine-specific mismatch base pair DNA N-glycosylase activity"/>
    <property type="evidence" value="ECO:0007669"/>
    <property type="project" value="UniProtKB-EC"/>
</dbReference>
<dbReference type="InterPro" id="IPR044298">
    <property type="entry name" value="MIG/MutY"/>
</dbReference>
<evidence type="ECO:0000256" key="14">
    <source>
        <dbReference type="ARBA" id="ARBA00058550"/>
    </source>
</evidence>
<comment type="similarity">
    <text evidence="2 15">Belongs to the Nth/MutY family.</text>
</comment>
<keyword evidence="11" id="KW-0238">DNA-binding</keyword>
<evidence type="ECO:0000256" key="11">
    <source>
        <dbReference type="ARBA" id="ARBA00023125"/>
    </source>
</evidence>
<reference evidence="18" key="1">
    <citation type="submission" date="2016-10" db="EMBL/GenBank/DDBJ databases">
        <authorList>
            <person name="Varghese N."/>
            <person name="Submissions S."/>
        </authorList>
    </citation>
    <scope>NUCLEOTIDE SEQUENCE [LARGE SCALE GENOMIC DNA]</scope>
    <source>
        <strain evidence="18">CGMCC 1.11012</strain>
    </source>
</reference>
<dbReference type="GO" id="GO:0035485">
    <property type="term" value="F:adenine/guanine mispair binding"/>
    <property type="evidence" value="ECO:0007669"/>
    <property type="project" value="TreeGrafter"/>
</dbReference>
<keyword evidence="8" id="KW-0378">Hydrolase</keyword>
<dbReference type="Gene3D" id="1.10.340.30">
    <property type="entry name" value="Hypothetical protein, domain 2"/>
    <property type="match status" value="1"/>
</dbReference>
<dbReference type="GO" id="GO:0006298">
    <property type="term" value="P:mismatch repair"/>
    <property type="evidence" value="ECO:0007669"/>
    <property type="project" value="TreeGrafter"/>
</dbReference>
<dbReference type="SMART" id="SM00525">
    <property type="entry name" value="FES"/>
    <property type="match status" value="1"/>
</dbReference>
<evidence type="ECO:0000313" key="17">
    <source>
        <dbReference type="EMBL" id="SDJ32808.1"/>
    </source>
</evidence>
<dbReference type="EC" id="3.2.2.31" evidence="3 15"/>
<dbReference type="SUPFAM" id="SSF48150">
    <property type="entry name" value="DNA-glycosylase"/>
    <property type="match status" value="1"/>
</dbReference>
<evidence type="ECO:0000256" key="10">
    <source>
        <dbReference type="ARBA" id="ARBA00023014"/>
    </source>
</evidence>
<dbReference type="Pfam" id="PF00730">
    <property type="entry name" value="HhH-GPD"/>
    <property type="match status" value="1"/>
</dbReference>
<dbReference type="STRING" id="1174501.SAMN05216192_11559"/>
<organism evidence="17 18">
    <name type="scientific">Paenibacillus typhae</name>
    <dbReference type="NCBI Taxonomy" id="1174501"/>
    <lineage>
        <taxon>Bacteria</taxon>
        <taxon>Bacillati</taxon>
        <taxon>Bacillota</taxon>
        <taxon>Bacilli</taxon>
        <taxon>Bacillales</taxon>
        <taxon>Paenibacillaceae</taxon>
        <taxon>Paenibacillus</taxon>
    </lineage>
</organism>
<dbReference type="SMART" id="SM00478">
    <property type="entry name" value="ENDO3c"/>
    <property type="match status" value="1"/>
</dbReference>
<evidence type="ECO:0000256" key="3">
    <source>
        <dbReference type="ARBA" id="ARBA00012045"/>
    </source>
</evidence>
<keyword evidence="10" id="KW-0411">Iron-sulfur</keyword>
<dbReference type="InterPro" id="IPR029119">
    <property type="entry name" value="MutY_C"/>
</dbReference>
<name>A0A1G8SU89_9BACL</name>
<evidence type="ECO:0000256" key="5">
    <source>
        <dbReference type="ARBA" id="ARBA00022485"/>
    </source>
</evidence>
<dbReference type="InterPro" id="IPR023170">
    <property type="entry name" value="HhH_base_excis_C"/>
</dbReference>
<dbReference type="InterPro" id="IPR011257">
    <property type="entry name" value="DNA_glycosylase"/>
</dbReference>
<evidence type="ECO:0000256" key="9">
    <source>
        <dbReference type="ARBA" id="ARBA00023004"/>
    </source>
</evidence>
<comment type="function">
    <text evidence="14">Base excision repair (BER) glycosylase that initiates repair of A:oxoG to C:G by removing the inappropriately paired adenine base from the DNA backbone, generating an abasic site product. 8-oxoguanine (oxoG) is a genotoxic DNA lesion resulting from oxidation of guanine; this residue is misread by replicative DNA polymerases, that insert adenine instead of cytosine opposite the oxidized damaged base. Shows a powerful dicrimination of A versus C, since it does not cleave cytosine in oxoG:C pairs. May also be able to remove adenine from A:G mispairs, although this activity may not be physiologically relevant.</text>
</comment>
<dbReference type="NCBIfam" id="TIGR01084">
    <property type="entry name" value="mutY"/>
    <property type="match status" value="1"/>
</dbReference>
<dbReference type="InterPro" id="IPR004035">
    <property type="entry name" value="Endouclease-III_FeS-bd_BS"/>
</dbReference>
<comment type="function">
    <text evidence="15">Adenine glycosylase active on G-A mispairs.</text>
</comment>
<dbReference type="InterPro" id="IPR005760">
    <property type="entry name" value="A/G_AdeGlyc_MutY"/>
</dbReference>
<dbReference type="FunFam" id="1.10.340.30:FF:000010">
    <property type="entry name" value="Adenine DNA glycosylase"/>
    <property type="match status" value="1"/>
</dbReference>
<dbReference type="GO" id="GO:0051539">
    <property type="term" value="F:4 iron, 4 sulfur cluster binding"/>
    <property type="evidence" value="ECO:0007669"/>
    <property type="project" value="UniProtKB-UniRule"/>
</dbReference>
<dbReference type="PANTHER" id="PTHR42944:SF1">
    <property type="entry name" value="ADENINE DNA GLYCOSYLASE"/>
    <property type="match status" value="1"/>
</dbReference>
<evidence type="ECO:0000256" key="2">
    <source>
        <dbReference type="ARBA" id="ARBA00008343"/>
    </source>
</evidence>
<evidence type="ECO:0000259" key="16">
    <source>
        <dbReference type="SMART" id="SM00478"/>
    </source>
</evidence>
<comment type="catalytic activity">
    <reaction evidence="1 15">
        <text>Hydrolyzes free adenine bases from 7,8-dihydro-8-oxoguanine:adenine mismatched double-stranded DNA, leaving an apurinic site.</text>
        <dbReference type="EC" id="3.2.2.31"/>
    </reaction>
</comment>
<dbReference type="Gene3D" id="1.10.1670.10">
    <property type="entry name" value="Helix-hairpin-Helix base-excision DNA repair enzymes (C-terminal)"/>
    <property type="match status" value="1"/>
</dbReference>
<dbReference type="PROSITE" id="PS00764">
    <property type="entry name" value="ENDONUCLEASE_III_1"/>
    <property type="match status" value="1"/>
</dbReference>
<protein>
    <recommendedName>
        <fullName evidence="4 15">Adenine DNA glycosylase</fullName>
        <ecNumber evidence="3 15">3.2.2.31</ecNumber>
    </recommendedName>
</protein>
<dbReference type="AlphaFoldDB" id="A0A1G8SU89"/>
<keyword evidence="12" id="KW-0234">DNA repair</keyword>
<keyword evidence="6" id="KW-0479">Metal-binding</keyword>
<evidence type="ECO:0000256" key="8">
    <source>
        <dbReference type="ARBA" id="ARBA00022801"/>
    </source>
</evidence>
<dbReference type="InterPro" id="IPR003265">
    <property type="entry name" value="HhH-GPD_domain"/>
</dbReference>
<feature type="domain" description="HhH-GPD" evidence="16">
    <location>
        <begin position="47"/>
        <end position="198"/>
    </location>
</feature>
<evidence type="ECO:0000256" key="13">
    <source>
        <dbReference type="ARBA" id="ARBA00023295"/>
    </source>
</evidence>
<dbReference type="GO" id="GO:0032357">
    <property type="term" value="F:oxidized purine DNA binding"/>
    <property type="evidence" value="ECO:0007669"/>
    <property type="project" value="TreeGrafter"/>
</dbReference>
<dbReference type="CDD" id="cd03431">
    <property type="entry name" value="NUDIX_DNA_Glycosylase_C-MutY"/>
    <property type="match status" value="1"/>
</dbReference>
<dbReference type="OrthoDB" id="9802365at2"/>
<proteinExistence type="inferred from homology"/>
<evidence type="ECO:0000256" key="12">
    <source>
        <dbReference type="ARBA" id="ARBA00023204"/>
    </source>
</evidence>
<evidence type="ECO:0000256" key="7">
    <source>
        <dbReference type="ARBA" id="ARBA00022763"/>
    </source>
</evidence>